<evidence type="ECO:0000256" key="5">
    <source>
        <dbReference type="ARBA" id="ARBA00022927"/>
    </source>
</evidence>
<keyword evidence="2 9" id="KW-0813">Transport</keyword>
<dbReference type="GO" id="GO:0008320">
    <property type="term" value="F:protein transmembrane transporter activity"/>
    <property type="evidence" value="ECO:0007669"/>
    <property type="project" value="UniProtKB-UniRule"/>
</dbReference>
<sequence length="126" mass="13866">MFDIGFWELGVIAVLGLIVLGPERLPGALRTVIGWIRSVRSMATNVKEEISQELHIHELQQNLKKAEEQGMSNLAPDLQRSVDELKSAAESVQRPYQTDATADSTPPSQQSNSEQPSPTKSPRDDG</sequence>
<dbReference type="NCBIfam" id="TIGR01410">
    <property type="entry name" value="tatB"/>
    <property type="match status" value="1"/>
</dbReference>
<evidence type="ECO:0000313" key="13">
    <source>
        <dbReference type="Proteomes" id="UP000638014"/>
    </source>
</evidence>
<dbReference type="PANTHER" id="PTHR33162:SF1">
    <property type="entry name" value="SEC-INDEPENDENT PROTEIN TRANSLOCASE PROTEIN TATA, CHLOROPLASTIC"/>
    <property type="match status" value="1"/>
</dbReference>
<keyword evidence="5 9" id="KW-0653">Protein transport</keyword>
<keyword evidence="6 9" id="KW-1133">Transmembrane helix</keyword>
<dbReference type="InterPro" id="IPR003369">
    <property type="entry name" value="TatA/B/E"/>
</dbReference>
<dbReference type="Proteomes" id="UP000638014">
    <property type="component" value="Unassembled WGS sequence"/>
</dbReference>
<organism evidence="12 13">
    <name type="scientific">Neiella litorisoli</name>
    <dbReference type="NCBI Taxonomy" id="2771431"/>
    <lineage>
        <taxon>Bacteria</taxon>
        <taxon>Pseudomonadati</taxon>
        <taxon>Pseudomonadota</taxon>
        <taxon>Gammaproteobacteria</taxon>
        <taxon>Alteromonadales</taxon>
        <taxon>Echinimonadaceae</taxon>
        <taxon>Neiella</taxon>
    </lineage>
</organism>
<proteinExistence type="inferred from homology"/>
<dbReference type="HAMAP" id="MF_00237">
    <property type="entry name" value="TatB"/>
    <property type="match status" value="1"/>
</dbReference>
<dbReference type="GO" id="GO:0043953">
    <property type="term" value="P:protein transport by the Tat complex"/>
    <property type="evidence" value="ECO:0007669"/>
    <property type="project" value="UniProtKB-UniRule"/>
</dbReference>
<dbReference type="Gene3D" id="1.20.5.3310">
    <property type="match status" value="1"/>
</dbReference>
<comment type="similarity">
    <text evidence="9">Belongs to the TatB family.</text>
</comment>
<evidence type="ECO:0000313" key="12">
    <source>
        <dbReference type="EMBL" id="MBD1388016.1"/>
    </source>
</evidence>
<evidence type="ECO:0000256" key="2">
    <source>
        <dbReference type="ARBA" id="ARBA00022448"/>
    </source>
</evidence>
<comment type="function">
    <text evidence="9">Part of the twin-arginine translocation (Tat) system that transports large folded proteins containing a characteristic twin-arginine motif in their signal peptide across membranes. Together with TatC, TatB is part of a receptor directly interacting with Tat signal peptides. TatB may form an oligomeric binding site that transiently accommodates folded Tat precursor proteins before their translocation.</text>
</comment>
<keyword evidence="8 9" id="KW-0472">Membrane</keyword>
<dbReference type="GO" id="GO:0033281">
    <property type="term" value="C:TAT protein transport complex"/>
    <property type="evidence" value="ECO:0007669"/>
    <property type="project" value="UniProtKB-UniRule"/>
</dbReference>
<evidence type="ECO:0000256" key="9">
    <source>
        <dbReference type="HAMAP-Rule" id="MF_00237"/>
    </source>
</evidence>
<evidence type="ECO:0000256" key="4">
    <source>
        <dbReference type="ARBA" id="ARBA00022692"/>
    </source>
</evidence>
<dbReference type="EMBL" id="JACXAF010000001">
    <property type="protein sequence ID" value="MBD1388016.1"/>
    <property type="molecule type" value="Genomic_DNA"/>
</dbReference>
<evidence type="ECO:0000256" key="10">
    <source>
        <dbReference type="SAM" id="MobiDB-lite"/>
    </source>
</evidence>
<accession>A0A8J6QHU2</accession>
<dbReference type="InterPro" id="IPR018448">
    <property type="entry name" value="TatB"/>
</dbReference>
<keyword evidence="13" id="KW-1185">Reference proteome</keyword>
<feature type="region of interest" description="Disordered" evidence="10">
    <location>
        <begin position="65"/>
        <end position="126"/>
    </location>
</feature>
<feature type="compositionally biased region" description="Low complexity" evidence="10">
    <location>
        <begin position="106"/>
        <end position="118"/>
    </location>
</feature>
<evidence type="ECO:0000256" key="3">
    <source>
        <dbReference type="ARBA" id="ARBA00022475"/>
    </source>
</evidence>
<dbReference type="PANTHER" id="PTHR33162">
    <property type="entry name" value="SEC-INDEPENDENT PROTEIN TRANSLOCASE PROTEIN TATA, CHLOROPLASTIC"/>
    <property type="match status" value="1"/>
</dbReference>
<keyword evidence="4 9" id="KW-0812">Transmembrane</keyword>
<evidence type="ECO:0000256" key="11">
    <source>
        <dbReference type="SAM" id="Phobius"/>
    </source>
</evidence>
<gene>
    <name evidence="9 12" type="primary">tatB</name>
    <name evidence="12" type="ORF">IC617_01100</name>
</gene>
<keyword evidence="3 9" id="KW-1003">Cell membrane</keyword>
<dbReference type="Pfam" id="PF02416">
    <property type="entry name" value="TatA_B_E"/>
    <property type="match status" value="1"/>
</dbReference>
<keyword evidence="7 9" id="KW-0811">Translocation</keyword>
<dbReference type="AlphaFoldDB" id="A0A8J6QHU2"/>
<dbReference type="PRINTS" id="PR01506">
    <property type="entry name" value="TATBPROTEIN"/>
</dbReference>
<evidence type="ECO:0000256" key="7">
    <source>
        <dbReference type="ARBA" id="ARBA00023010"/>
    </source>
</evidence>
<evidence type="ECO:0000256" key="1">
    <source>
        <dbReference type="ARBA" id="ARBA00004167"/>
    </source>
</evidence>
<comment type="subcellular location">
    <subcellularLocation>
        <location evidence="9">Cell membrane</location>
        <topology evidence="9">Single-pass membrane protein</topology>
    </subcellularLocation>
    <subcellularLocation>
        <location evidence="1">Membrane</location>
        <topology evidence="1">Single-pass membrane protein</topology>
    </subcellularLocation>
</comment>
<name>A0A8J6QHU2_9GAMM</name>
<evidence type="ECO:0000256" key="8">
    <source>
        <dbReference type="ARBA" id="ARBA00023136"/>
    </source>
</evidence>
<comment type="caution">
    <text evidence="12">The sequence shown here is derived from an EMBL/GenBank/DDBJ whole genome shotgun (WGS) entry which is preliminary data.</text>
</comment>
<dbReference type="RefSeq" id="WP_191143135.1">
    <property type="nucleotide sequence ID" value="NZ_JACXAF010000001.1"/>
</dbReference>
<feature type="transmembrane region" description="Helical" evidence="11">
    <location>
        <begin position="6"/>
        <end position="22"/>
    </location>
</feature>
<feature type="compositionally biased region" description="Polar residues" evidence="10">
    <location>
        <begin position="94"/>
        <end position="105"/>
    </location>
</feature>
<evidence type="ECO:0000256" key="6">
    <source>
        <dbReference type="ARBA" id="ARBA00022989"/>
    </source>
</evidence>
<reference evidence="12" key="1">
    <citation type="submission" date="2020-09" db="EMBL/GenBank/DDBJ databases">
        <title>A novel bacterium of genus Neiella, isolated from South China Sea.</title>
        <authorList>
            <person name="Huang H."/>
            <person name="Mo K."/>
            <person name="Hu Y."/>
        </authorList>
    </citation>
    <scope>NUCLEOTIDE SEQUENCE</scope>
    <source>
        <strain evidence="12">HB171785</strain>
    </source>
</reference>
<comment type="subunit">
    <text evidence="9">The Tat system comprises two distinct complexes: a TatABC complex, containing multiple copies of TatA, TatB and TatC subunits, and a separate TatA complex, containing only TatA subunits. Substrates initially bind to the TatABC complex, which probably triggers association of the separate TatA complex to form the active translocon.</text>
</comment>
<protein>
    <recommendedName>
        <fullName evidence="9">Sec-independent protein translocase protein TatB</fullName>
    </recommendedName>
</protein>